<dbReference type="InterPro" id="IPR013580">
    <property type="entry name" value="LI-POR_suB-like_C"/>
</dbReference>
<dbReference type="GO" id="GO:0046872">
    <property type="term" value="F:metal ion binding"/>
    <property type="evidence" value="ECO:0007669"/>
    <property type="project" value="UniProtKB-KW"/>
</dbReference>
<dbReference type="InterPro" id="IPR042298">
    <property type="entry name" value="P-CP_red_C"/>
</dbReference>
<evidence type="ECO:0000313" key="14">
    <source>
        <dbReference type="Proteomes" id="UP000463470"/>
    </source>
</evidence>
<evidence type="ECO:0000256" key="9">
    <source>
        <dbReference type="ARBA" id="ARBA00023014"/>
    </source>
</evidence>
<keyword evidence="2" id="KW-0004">4Fe-4S</keyword>
<name>A0A845L147_9FIRM</name>
<dbReference type="RefSeq" id="WP_161256533.1">
    <property type="nucleotide sequence ID" value="NZ_WXEY01000004.1"/>
</dbReference>
<dbReference type="Pfam" id="PF00148">
    <property type="entry name" value="Oxidored_nitro"/>
    <property type="match status" value="1"/>
</dbReference>
<dbReference type="PANTHER" id="PTHR33712:SF7">
    <property type="entry name" value="LIGHT-INDEPENDENT PROTOCHLOROPHYLLIDE REDUCTASE SUBUNIT B"/>
    <property type="match status" value="1"/>
</dbReference>
<proteinExistence type="predicted"/>
<dbReference type="GO" id="GO:0030494">
    <property type="term" value="P:bacteriochlorophyll biosynthetic process"/>
    <property type="evidence" value="ECO:0007669"/>
    <property type="project" value="UniProtKB-UniPathway"/>
</dbReference>
<dbReference type="PIRSF" id="PIRSF000163">
    <property type="entry name" value="PCP_ChlB"/>
    <property type="match status" value="1"/>
</dbReference>
<dbReference type="Pfam" id="PF08369">
    <property type="entry name" value="PCP_red"/>
    <property type="match status" value="1"/>
</dbReference>
<keyword evidence="3" id="KW-0602">Photosynthesis</keyword>
<dbReference type="GO" id="GO:0016730">
    <property type="term" value="F:oxidoreductase activity, acting on iron-sulfur proteins as donors"/>
    <property type="evidence" value="ECO:0007669"/>
    <property type="project" value="InterPro"/>
</dbReference>
<evidence type="ECO:0000259" key="12">
    <source>
        <dbReference type="Pfam" id="PF08369"/>
    </source>
</evidence>
<keyword evidence="7" id="KW-0560">Oxidoreductase</keyword>
<gene>
    <name evidence="13" type="ORF">GTO91_06355</name>
</gene>
<dbReference type="GO" id="GO:0051539">
    <property type="term" value="F:4 iron, 4 sulfur cluster binding"/>
    <property type="evidence" value="ECO:0007669"/>
    <property type="project" value="UniProtKB-KW"/>
</dbReference>
<dbReference type="GO" id="GO:0005524">
    <property type="term" value="F:ATP binding"/>
    <property type="evidence" value="ECO:0007669"/>
    <property type="project" value="UniProtKB-KW"/>
</dbReference>
<feature type="domain" description="Nitrogenase/oxidoreductase component 1" evidence="11">
    <location>
        <begin position="16"/>
        <end position="416"/>
    </location>
</feature>
<evidence type="ECO:0000256" key="7">
    <source>
        <dbReference type="ARBA" id="ARBA00023002"/>
    </source>
</evidence>
<evidence type="ECO:0000256" key="5">
    <source>
        <dbReference type="ARBA" id="ARBA00022741"/>
    </source>
</evidence>
<dbReference type="Proteomes" id="UP000463470">
    <property type="component" value="Unassembled WGS sequence"/>
</dbReference>
<evidence type="ECO:0000256" key="10">
    <source>
        <dbReference type="ARBA" id="ARBA00023171"/>
    </source>
</evidence>
<feature type="domain" description="Light-independent protochlorophyllide reductase subunit B-like C-terminal" evidence="12">
    <location>
        <begin position="486"/>
        <end position="530"/>
    </location>
</feature>
<evidence type="ECO:0000256" key="3">
    <source>
        <dbReference type="ARBA" id="ARBA00022531"/>
    </source>
</evidence>
<dbReference type="Gene3D" id="1.20.89.20">
    <property type="match status" value="1"/>
</dbReference>
<accession>A0A845L147</accession>
<dbReference type="Gene3D" id="1.10.8.550">
    <property type="entry name" value="Proto-chlorophyllide reductase 57 kD subunit B"/>
    <property type="match status" value="1"/>
</dbReference>
<evidence type="ECO:0000256" key="1">
    <source>
        <dbReference type="ARBA" id="ARBA00004800"/>
    </source>
</evidence>
<dbReference type="InterPro" id="IPR050152">
    <property type="entry name" value="ChlB/BchB/BchZ"/>
</dbReference>
<evidence type="ECO:0000256" key="6">
    <source>
        <dbReference type="ARBA" id="ARBA00022840"/>
    </source>
</evidence>
<dbReference type="InterPro" id="IPR000510">
    <property type="entry name" value="Nase/OxRdtase_comp1"/>
</dbReference>
<keyword evidence="8" id="KW-0408">Iron</keyword>
<comment type="caution">
    <text evidence="13">The sequence shown here is derived from an EMBL/GenBank/DDBJ whole genome shotgun (WGS) entry which is preliminary data.</text>
</comment>
<dbReference type="OrthoDB" id="495776at2"/>
<dbReference type="NCBIfam" id="TIGR01278">
    <property type="entry name" value="DPOR_BchB"/>
    <property type="match status" value="1"/>
</dbReference>
<evidence type="ECO:0000259" key="11">
    <source>
        <dbReference type="Pfam" id="PF00148"/>
    </source>
</evidence>
<comment type="pathway">
    <text evidence="1">Porphyrin-containing compound metabolism; bacteriochlorophyll biosynthesis.</text>
</comment>
<dbReference type="PANTHER" id="PTHR33712">
    <property type="entry name" value="LIGHT-INDEPENDENT PROTOCHLOROPHYLLIDE REDUCTASE SUBUNIT B"/>
    <property type="match status" value="1"/>
</dbReference>
<keyword evidence="14" id="KW-1185">Reference proteome</keyword>
<keyword evidence="5" id="KW-0547">Nucleotide-binding</keyword>
<dbReference type="InterPro" id="IPR005969">
    <property type="entry name" value="Protochl_reductB"/>
</dbReference>
<evidence type="ECO:0000256" key="4">
    <source>
        <dbReference type="ARBA" id="ARBA00022723"/>
    </source>
</evidence>
<evidence type="ECO:0000256" key="8">
    <source>
        <dbReference type="ARBA" id="ARBA00023004"/>
    </source>
</evidence>
<dbReference type="Gene3D" id="3.40.50.1980">
    <property type="entry name" value="Nitrogenase molybdenum iron protein domain"/>
    <property type="match status" value="3"/>
</dbReference>
<dbReference type="UniPathway" id="UPA00669"/>
<dbReference type="GO" id="GO:0019685">
    <property type="term" value="P:photosynthesis, dark reaction"/>
    <property type="evidence" value="ECO:0007669"/>
    <property type="project" value="InterPro"/>
</dbReference>
<dbReference type="AlphaFoldDB" id="A0A845L147"/>
<keyword evidence="6" id="KW-0067">ATP-binding</keyword>
<dbReference type="SUPFAM" id="SSF53807">
    <property type="entry name" value="Helical backbone' metal receptor"/>
    <property type="match status" value="1"/>
</dbReference>
<dbReference type="EMBL" id="WXEY01000004">
    <property type="protein sequence ID" value="MZP29326.1"/>
    <property type="molecule type" value="Genomic_DNA"/>
</dbReference>
<dbReference type="InterPro" id="IPR016209">
    <property type="entry name" value="Protochlorophyllide_Rdtase"/>
</dbReference>
<keyword evidence="9" id="KW-0411">Iron-sulfur</keyword>
<keyword evidence="4" id="KW-0479">Metal-binding</keyword>
<reference evidence="13 14" key="1">
    <citation type="submission" date="2020-01" db="EMBL/GenBank/DDBJ databases">
        <title>Whole-genome sequence of Heliobacterium undosum DSM 13378.</title>
        <authorList>
            <person name="Kyndt J.A."/>
            <person name="Meyer T.E."/>
        </authorList>
    </citation>
    <scope>NUCLEOTIDE SEQUENCE [LARGE SCALE GENOMIC DNA]</scope>
    <source>
        <strain evidence="13 14">DSM 13378</strain>
    </source>
</reference>
<keyword evidence="10" id="KW-0149">Chlorophyll biosynthesis</keyword>
<protein>
    <submittedName>
        <fullName evidence="13">Ferredoxin:protochlorophyllide reductase (ATP-dependent) subunit B</fullName>
    </submittedName>
</protein>
<dbReference type="NCBIfam" id="NF002789">
    <property type="entry name" value="PRK02910.1-3"/>
    <property type="match status" value="1"/>
</dbReference>
<evidence type="ECO:0000256" key="2">
    <source>
        <dbReference type="ARBA" id="ARBA00022485"/>
    </source>
</evidence>
<organism evidence="13 14">
    <name type="scientific">Heliomicrobium undosum</name>
    <dbReference type="NCBI Taxonomy" id="121734"/>
    <lineage>
        <taxon>Bacteria</taxon>
        <taxon>Bacillati</taxon>
        <taxon>Bacillota</taxon>
        <taxon>Clostridia</taxon>
        <taxon>Eubacteriales</taxon>
        <taxon>Heliobacteriaceae</taxon>
        <taxon>Heliomicrobium</taxon>
    </lineage>
</organism>
<sequence length="542" mass="59547">MDLVKLAYWMYEGTALSGIARVAGSMPKVHTVIHGPQGDGYINVMFSMLERFDKLPPFTLSPIGRREMAQGSRARLVDTVRRVEALHRPDVIVITPTCSSTLLQEDLLAVARSLGRQTKAKLIVPRVNAFRDLEHFAMDDFLAQLVAEFAVEQPKTERFSVNLIGPSYLGFHQIHDLNEIRTMLEEIGIGVNAVIPYGATVETLRSLTGAHLNICLYREYGREACEYLRKRFGIDYITVTPMGIRQTGRFLRALGEQAGIDVTPYIRRHLAPSGALARFTKSVDALSSLFGKRAVVFGDFSHAVGATHLLREIGVQVVWAGTYMTAWKDEFTEAVAGLTDEAFVCDDFQAVSRKIRDTQPDIVFGTQMERHSAARYELPCIVISSPAHILNFPLFPAPVLGYRGMTRLLDTINQTIKLGLEEHLVNMFGEDTASDSQMEAAAVAEGSAGATATTPGRVPATVTATAGSAAPSGATGAVANGDELHWDAEALKALKQVPFFVRGKVQRNTENYARERGYSEVTLEVIYAAKAYFESKGNQGNR</sequence>
<evidence type="ECO:0000313" key="13">
    <source>
        <dbReference type="EMBL" id="MZP29326.1"/>
    </source>
</evidence>